<dbReference type="AlphaFoldDB" id="A0A1X7UUC8"/>
<proteinExistence type="predicted"/>
<protein>
    <submittedName>
        <fullName evidence="1">Uncharacterized protein</fullName>
    </submittedName>
</protein>
<sequence>MSEGKKKCFSSKGKSNNQIRCISNLYVNSIVFPVPIANLPQATSGFTLLKNALKSAILPPGWTQVPSRDVSSMSPS</sequence>
<accession>A0A1X7UUC8</accession>
<name>A0A1X7UUC8_AMPQE</name>
<organism evidence="1">
    <name type="scientific">Amphimedon queenslandica</name>
    <name type="common">Sponge</name>
    <dbReference type="NCBI Taxonomy" id="400682"/>
    <lineage>
        <taxon>Eukaryota</taxon>
        <taxon>Metazoa</taxon>
        <taxon>Porifera</taxon>
        <taxon>Demospongiae</taxon>
        <taxon>Heteroscleromorpha</taxon>
        <taxon>Haplosclerida</taxon>
        <taxon>Niphatidae</taxon>
        <taxon>Amphimedon</taxon>
    </lineage>
</organism>
<dbReference type="InParanoid" id="A0A1X7UUC8"/>
<evidence type="ECO:0000313" key="1">
    <source>
        <dbReference type="EnsemblMetazoa" id="Aqu2.1.31271_001"/>
    </source>
</evidence>
<dbReference type="EnsemblMetazoa" id="Aqu2.1.31271_001">
    <property type="protein sequence ID" value="Aqu2.1.31271_001"/>
    <property type="gene ID" value="Aqu2.1.31271"/>
</dbReference>
<reference evidence="1" key="1">
    <citation type="submission" date="2017-05" db="UniProtKB">
        <authorList>
            <consortium name="EnsemblMetazoa"/>
        </authorList>
    </citation>
    <scope>IDENTIFICATION</scope>
</reference>